<feature type="compositionally biased region" description="Basic and acidic residues" evidence="1">
    <location>
        <begin position="32"/>
        <end position="42"/>
    </location>
</feature>
<proteinExistence type="predicted"/>
<feature type="non-terminal residue" evidence="2">
    <location>
        <position position="1"/>
    </location>
</feature>
<dbReference type="Proteomes" id="UP000265618">
    <property type="component" value="Unassembled WGS sequence"/>
</dbReference>
<gene>
    <name evidence="2" type="ORF">KIPB_012983</name>
</gene>
<keyword evidence="3" id="KW-1185">Reference proteome</keyword>
<evidence type="ECO:0000313" key="2">
    <source>
        <dbReference type="EMBL" id="GIQ90255.1"/>
    </source>
</evidence>
<sequence length="53" mass="5762">VCLGDYARPTDVIEWNFQRSSGAWGQQGVGVTEEKSSMKEETPDNANDSEGKG</sequence>
<evidence type="ECO:0000256" key="1">
    <source>
        <dbReference type="SAM" id="MobiDB-lite"/>
    </source>
</evidence>
<organism evidence="2 3">
    <name type="scientific">Kipferlia bialata</name>
    <dbReference type="NCBI Taxonomy" id="797122"/>
    <lineage>
        <taxon>Eukaryota</taxon>
        <taxon>Metamonada</taxon>
        <taxon>Carpediemonas-like organisms</taxon>
        <taxon>Kipferlia</taxon>
    </lineage>
</organism>
<feature type="compositionally biased region" description="Polar residues" evidence="1">
    <location>
        <begin position="44"/>
        <end position="53"/>
    </location>
</feature>
<dbReference type="AlphaFoldDB" id="A0A9K3GPT8"/>
<accession>A0A9K3GPT8</accession>
<name>A0A9K3GPT8_9EUKA</name>
<dbReference type="EMBL" id="BDIP01005961">
    <property type="protein sequence ID" value="GIQ90255.1"/>
    <property type="molecule type" value="Genomic_DNA"/>
</dbReference>
<evidence type="ECO:0000313" key="3">
    <source>
        <dbReference type="Proteomes" id="UP000265618"/>
    </source>
</evidence>
<feature type="region of interest" description="Disordered" evidence="1">
    <location>
        <begin position="20"/>
        <end position="53"/>
    </location>
</feature>
<comment type="caution">
    <text evidence="2">The sequence shown here is derived from an EMBL/GenBank/DDBJ whole genome shotgun (WGS) entry which is preliminary data.</text>
</comment>
<reference evidence="2 3" key="1">
    <citation type="journal article" date="2018" name="PLoS ONE">
        <title>The draft genome of Kipferlia bialata reveals reductive genome evolution in fornicate parasites.</title>
        <authorList>
            <person name="Tanifuji G."/>
            <person name="Takabayashi S."/>
            <person name="Kume K."/>
            <person name="Takagi M."/>
            <person name="Nakayama T."/>
            <person name="Kamikawa R."/>
            <person name="Inagaki Y."/>
            <person name="Hashimoto T."/>
        </authorList>
    </citation>
    <scope>NUCLEOTIDE SEQUENCE [LARGE SCALE GENOMIC DNA]</scope>
    <source>
        <strain evidence="2">NY0173</strain>
    </source>
</reference>
<protein>
    <submittedName>
        <fullName evidence="2">Uncharacterized protein</fullName>
    </submittedName>
</protein>